<dbReference type="eggNOG" id="COG1052">
    <property type="taxonomic scope" value="Bacteria"/>
</dbReference>
<gene>
    <name evidence="1" type="ordered locus">KSE_08600</name>
</gene>
<keyword evidence="2" id="KW-1185">Reference proteome</keyword>
<accession>E4N666</accession>
<dbReference type="STRING" id="452652.KSE_08600"/>
<proteinExistence type="predicted"/>
<reference evidence="1 2" key="1">
    <citation type="journal article" date="2010" name="DNA Res.">
        <title>Genome sequence of Kitasatospora setae NBRC 14216T: an evolutionary snapshot of the family Streptomycetaceae.</title>
        <authorList>
            <person name="Ichikawa N."/>
            <person name="Oguchi A."/>
            <person name="Ikeda H."/>
            <person name="Ishikawa J."/>
            <person name="Kitani S."/>
            <person name="Watanabe Y."/>
            <person name="Nakamura S."/>
            <person name="Katano Y."/>
            <person name="Kishi E."/>
            <person name="Sasagawa M."/>
            <person name="Ankai A."/>
            <person name="Fukui S."/>
            <person name="Hashimoto Y."/>
            <person name="Kamata S."/>
            <person name="Otoguro M."/>
            <person name="Tanikawa S."/>
            <person name="Nihira T."/>
            <person name="Horinouchi S."/>
            <person name="Ohnishi Y."/>
            <person name="Hayakawa M."/>
            <person name="Kuzuyama T."/>
            <person name="Arisawa A."/>
            <person name="Nomoto F."/>
            <person name="Miura H."/>
            <person name="Takahashi Y."/>
            <person name="Fujita N."/>
        </authorList>
    </citation>
    <scope>NUCLEOTIDE SEQUENCE [LARGE SCALE GENOMIC DNA]</scope>
    <source>
        <strain evidence="2">ATCC 33774 / DSM 43861 / JCM 3304 / KCC A-0304 / NBRC 14216 / KM-6054</strain>
    </source>
</reference>
<dbReference type="KEGG" id="ksk:KSE_08600"/>
<protein>
    <submittedName>
        <fullName evidence="1">Uncharacterized protein</fullName>
    </submittedName>
</protein>
<dbReference type="RefSeq" id="WP_014134016.1">
    <property type="nucleotide sequence ID" value="NC_016109.1"/>
</dbReference>
<sequence>MDLSLRRPVQQVSDECAEDSQRCYHRAVVGRIIDATARNIDDYAAGRTSGNTLVPKS</sequence>
<organism evidence="1 2">
    <name type="scientific">Kitasatospora setae (strain ATCC 33774 / DSM 43861 / JCM 3304 / KCC A-0304 / NBRC 14216 / KM-6054)</name>
    <name type="common">Streptomyces setae</name>
    <dbReference type="NCBI Taxonomy" id="452652"/>
    <lineage>
        <taxon>Bacteria</taxon>
        <taxon>Bacillati</taxon>
        <taxon>Actinomycetota</taxon>
        <taxon>Actinomycetes</taxon>
        <taxon>Kitasatosporales</taxon>
        <taxon>Streptomycetaceae</taxon>
        <taxon>Kitasatospora</taxon>
    </lineage>
</organism>
<dbReference type="HOGENOM" id="CLU_2990703_0_0_11"/>
<dbReference type="PATRIC" id="fig|452652.3.peg.847"/>
<dbReference type="EMBL" id="AP010968">
    <property type="protein sequence ID" value="BAJ26697.1"/>
    <property type="molecule type" value="Genomic_DNA"/>
</dbReference>
<dbReference type="Proteomes" id="UP000007076">
    <property type="component" value="Chromosome"/>
</dbReference>
<dbReference type="AlphaFoldDB" id="E4N666"/>
<evidence type="ECO:0000313" key="1">
    <source>
        <dbReference type="EMBL" id="BAJ26697.1"/>
    </source>
</evidence>
<evidence type="ECO:0000313" key="2">
    <source>
        <dbReference type="Proteomes" id="UP000007076"/>
    </source>
</evidence>
<name>E4N666_KITSK</name>